<reference evidence="2 3" key="1">
    <citation type="journal article" date="2024" name="Commun. Biol.">
        <title>Comparative genomic analysis of thermophilic fungi reveals convergent evolutionary adaptations and gene losses.</title>
        <authorList>
            <person name="Steindorff A.S."/>
            <person name="Aguilar-Pontes M.V."/>
            <person name="Robinson A.J."/>
            <person name="Andreopoulos B."/>
            <person name="LaButti K."/>
            <person name="Kuo A."/>
            <person name="Mondo S."/>
            <person name="Riley R."/>
            <person name="Otillar R."/>
            <person name="Haridas S."/>
            <person name="Lipzen A."/>
            <person name="Grimwood J."/>
            <person name="Schmutz J."/>
            <person name="Clum A."/>
            <person name="Reid I.D."/>
            <person name="Moisan M.C."/>
            <person name="Butler G."/>
            <person name="Nguyen T.T.M."/>
            <person name="Dewar K."/>
            <person name="Conant G."/>
            <person name="Drula E."/>
            <person name="Henrissat B."/>
            <person name="Hansel C."/>
            <person name="Singer S."/>
            <person name="Hutchinson M.I."/>
            <person name="de Vries R.P."/>
            <person name="Natvig D.O."/>
            <person name="Powell A.J."/>
            <person name="Tsang A."/>
            <person name="Grigoriev I.V."/>
        </authorList>
    </citation>
    <scope>NUCLEOTIDE SEQUENCE [LARGE SCALE GENOMIC DNA]</scope>
    <source>
        <strain evidence="2 3">ATCC 24622</strain>
    </source>
</reference>
<dbReference type="Proteomes" id="UP001586593">
    <property type="component" value="Unassembled WGS sequence"/>
</dbReference>
<name>A0ABR3V1M2_9PEZI</name>
<feature type="compositionally biased region" description="Polar residues" evidence="1">
    <location>
        <begin position="1"/>
        <end position="10"/>
    </location>
</feature>
<keyword evidence="3" id="KW-1185">Reference proteome</keyword>
<gene>
    <name evidence="2" type="ORF">VTK73DRAFT_5707</name>
</gene>
<dbReference type="EMBL" id="JAZHXJ010003195">
    <property type="protein sequence ID" value="KAL1835361.1"/>
    <property type="molecule type" value="Genomic_DNA"/>
</dbReference>
<proteinExistence type="predicted"/>
<feature type="compositionally biased region" description="Low complexity" evidence="1">
    <location>
        <begin position="167"/>
        <end position="196"/>
    </location>
</feature>
<dbReference type="PRINTS" id="PR01217">
    <property type="entry name" value="PRICHEXTENSN"/>
</dbReference>
<protein>
    <submittedName>
        <fullName evidence="2">Uncharacterized protein</fullName>
    </submittedName>
</protein>
<accession>A0ABR3V1M2</accession>
<evidence type="ECO:0000256" key="1">
    <source>
        <dbReference type="SAM" id="MobiDB-lite"/>
    </source>
</evidence>
<feature type="region of interest" description="Disordered" evidence="1">
    <location>
        <begin position="55"/>
        <end position="196"/>
    </location>
</feature>
<feature type="compositionally biased region" description="Low complexity" evidence="1">
    <location>
        <begin position="231"/>
        <end position="252"/>
    </location>
</feature>
<feature type="compositionally biased region" description="Pro residues" evidence="1">
    <location>
        <begin position="351"/>
        <end position="367"/>
    </location>
</feature>
<feature type="region of interest" description="Disordered" evidence="1">
    <location>
        <begin position="229"/>
        <end position="258"/>
    </location>
</feature>
<feature type="region of interest" description="Disordered" evidence="1">
    <location>
        <begin position="297"/>
        <end position="367"/>
    </location>
</feature>
<feature type="compositionally biased region" description="Basic residues" evidence="1">
    <location>
        <begin position="151"/>
        <end position="166"/>
    </location>
</feature>
<comment type="caution">
    <text evidence="2">The sequence shown here is derived from an EMBL/GenBank/DDBJ whole genome shotgun (WGS) entry which is preliminary data.</text>
</comment>
<evidence type="ECO:0000313" key="2">
    <source>
        <dbReference type="EMBL" id="KAL1835361.1"/>
    </source>
</evidence>
<feature type="compositionally biased region" description="Low complexity" evidence="1">
    <location>
        <begin position="15"/>
        <end position="25"/>
    </location>
</feature>
<sequence length="367" mass="40079">MISMQRSLSSPVAIHTSTPSRSSHPPHMPCAEHGPYDHSRLMLIACRIHSSCSLVGPRSTPSLQNPVPLSPRPPCRVHIPAASSPLAESCPNRHRRRVSPRPPQRRAPQAPFLPPPPHNHRPPPPPPPSPPPRWPPRSRPRASCPWTRTARPPRSRPTSHRRRSRFPTRVPSSRTCRWTPAPSSRSPRPTPLPSRSWPTWCAWPGTRSASAPTPASACRGASSPAPCSRGSCAAATPPTASSSTPSAAATRRPSPPCTTPWSTCAGAATRPAATPCWTRTWIRCCRPRRRAWLPRTASTWQPPRGPFLGLAQLASSDPPSRDRRPPFSTSFPRPPATPFCISSPRSAPIPTTWPPASPPWTRPTWPP</sequence>
<feature type="region of interest" description="Disordered" evidence="1">
    <location>
        <begin position="1"/>
        <end position="33"/>
    </location>
</feature>
<organism evidence="2 3">
    <name type="scientific">Phialemonium thermophilum</name>
    <dbReference type="NCBI Taxonomy" id="223376"/>
    <lineage>
        <taxon>Eukaryota</taxon>
        <taxon>Fungi</taxon>
        <taxon>Dikarya</taxon>
        <taxon>Ascomycota</taxon>
        <taxon>Pezizomycotina</taxon>
        <taxon>Sordariomycetes</taxon>
        <taxon>Sordariomycetidae</taxon>
        <taxon>Cephalothecales</taxon>
        <taxon>Cephalothecaceae</taxon>
        <taxon>Phialemonium</taxon>
    </lineage>
</organism>
<evidence type="ECO:0000313" key="3">
    <source>
        <dbReference type="Proteomes" id="UP001586593"/>
    </source>
</evidence>
<feature type="compositionally biased region" description="Pro residues" evidence="1">
    <location>
        <begin position="111"/>
        <end position="137"/>
    </location>
</feature>